<dbReference type="AlphaFoldDB" id="A0A0K1EHX3"/>
<dbReference type="PATRIC" id="fig|52.7.peg.4888"/>
<evidence type="ECO:0000256" key="1">
    <source>
        <dbReference type="SAM" id="MobiDB-lite"/>
    </source>
</evidence>
<dbReference type="OrthoDB" id="3812886at2"/>
<proteinExistence type="predicted"/>
<dbReference type="EMBL" id="CP012159">
    <property type="protein sequence ID" value="AKT40282.1"/>
    <property type="molecule type" value="Genomic_DNA"/>
</dbReference>
<keyword evidence="3" id="KW-1185">Reference proteome</keyword>
<organism evidence="2 3">
    <name type="scientific">Chondromyces crocatus</name>
    <dbReference type="NCBI Taxonomy" id="52"/>
    <lineage>
        <taxon>Bacteria</taxon>
        <taxon>Pseudomonadati</taxon>
        <taxon>Myxococcota</taxon>
        <taxon>Polyangia</taxon>
        <taxon>Polyangiales</taxon>
        <taxon>Polyangiaceae</taxon>
        <taxon>Chondromyces</taxon>
    </lineage>
</organism>
<feature type="region of interest" description="Disordered" evidence="1">
    <location>
        <begin position="1"/>
        <end position="56"/>
    </location>
</feature>
<reference evidence="2 3" key="1">
    <citation type="submission" date="2015-07" db="EMBL/GenBank/DDBJ databases">
        <title>Genome analysis of myxobacterium Chondromyces crocatus Cm c5 reveals a high potential for natural compound synthesis and the genetic basis for the loss of fruiting body formation.</title>
        <authorList>
            <person name="Zaburannyi N."/>
            <person name="Bunk B."/>
            <person name="Maier J."/>
            <person name="Overmann J."/>
            <person name="Mueller R."/>
        </authorList>
    </citation>
    <scope>NUCLEOTIDE SEQUENCE [LARGE SCALE GENOMIC DNA]</scope>
    <source>
        <strain evidence="2 3">Cm c5</strain>
    </source>
</reference>
<accession>A0A0K1EHX3</accession>
<gene>
    <name evidence="2" type="ORF">CMC5_044350</name>
</gene>
<name>A0A0K1EHX3_CHOCO</name>
<protein>
    <submittedName>
        <fullName evidence="2">Uncharacterized protein</fullName>
    </submittedName>
</protein>
<evidence type="ECO:0000313" key="2">
    <source>
        <dbReference type="EMBL" id="AKT40282.1"/>
    </source>
</evidence>
<dbReference type="KEGG" id="ccro:CMC5_044350"/>
<dbReference type="STRING" id="52.CMC5_044350"/>
<dbReference type="RefSeq" id="WP_156338781.1">
    <property type="nucleotide sequence ID" value="NZ_CP012159.1"/>
</dbReference>
<sequence>MMTANPLHDLRSSGPSVSKGHPGTTGSVAPDTRGDVHPAMLPGAVSPRPEPTRATEGVADADAVLREELHRLGRYEDAWGRLKIRLHPASYLKRQDASHFVLRKVADGIAGLLVCDLGFANISVPSVLAAGWGVPADEVWARALQNVRAEGRLDEVPGKEFGVPLDLLASSSHYAASHLLFLEDYMPGDAGYGALVGVPQRHLLVRHIIRDREVFQAIHLMSQVIDDWYVADAGPISRDLYWWRGGQITRLVLDRRTNGLVLGTSEPFAGEVLAKVLAGS</sequence>
<evidence type="ECO:0000313" key="3">
    <source>
        <dbReference type="Proteomes" id="UP000067626"/>
    </source>
</evidence>
<dbReference type="Proteomes" id="UP000067626">
    <property type="component" value="Chromosome"/>
</dbReference>